<evidence type="ECO:0000259" key="1">
    <source>
        <dbReference type="Pfam" id="PF12222"/>
    </source>
</evidence>
<dbReference type="Pfam" id="PF12222">
    <property type="entry name" value="PNGaseA"/>
    <property type="match status" value="1"/>
</dbReference>
<dbReference type="PANTHER" id="PTHR31104">
    <property type="entry name" value="PEPTIDE-N4-(N-ACETYL-BETA-GLUCOSAMINYL)ASPARAGINE AMIDASE A PROTEIN"/>
    <property type="match status" value="1"/>
</dbReference>
<dbReference type="Proteomes" id="UP000355283">
    <property type="component" value="Unassembled WGS sequence"/>
</dbReference>
<dbReference type="AlphaFoldDB" id="A0A4D9D9W5"/>
<gene>
    <name evidence="2" type="ORF">NSK_000450</name>
</gene>
<proteinExistence type="predicted"/>
<organism evidence="2 3">
    <name type="scientific">Nannochloropsis salina CCMP1776</name>
    <dbReference type="NCBI Taxonomy" id="1027361"/>
    <lineage>
        <taxon>Eukaryota</taxon>
        <taxon>Sar</taxon>
        <taxon>Stramenopiles</taxon>
        <taxon>Ochrophyta</taxon>
        <taxon>Eustigmatophyceae</taxon>
        <taxon>Eustigmatales</taxon>
        <taxon>Monodopsidaceae</taxon>
        <taxon>Microchloropsis</taxon>
        <taxon>Microchloropsis salina</taxon>
    </lineage>
</organism>
<reference evidence="2 3" key="1">
    <citation type="submission" date="2019-01" db="EMBL/GenBank/DDBJ databases">
        <title>Nuclear Genome Assembly of the Microalgal Biofuel strain Nannochloropsis salina CCMP1776.</title>
        <authorList>
            <person name="Hovde B."/>
        </authorList>
    </citation>
    <scope>NUCLEOTIDE SEQUENCE [LARGE SCALE GENOMIC DNA]</scope>
    <source>
        <strain evidence="2 3">CCMP1776</strain>
    </source>
</reference>
<protein>
    <recommendedName>
        <fullName evidence="1">Peptide N-acetyl-beta-D-glucosaminyl asparaginase amidase A N-terminal domain-containing protein</fullName>
    </recommendedName>
</protein>
<accession>A0A4D9D9W5</accession>
<feature type="domain" description="Peptide N-acetyl-beta-D-glucosaminyl asparaginase amidase A N-terminal" evidence="1">
    <location>
        <begin position="3"/>
        <end position="295"/>
    </location>
</feature>
<evidence type="ECO:0000313" key="2">
    <source>
        <dbReference type="EMBL" id="TFJ88096.1"/>
    </source>
</evidence>
<dbReference type="InterPro" id="IPR021102">
    <property type="entry name" value="PNGase_A"/>
</dbReference>
<dbReference type="InterPro" id="IPR056948">
    <property type="entry name" value="PNGaseA_N"/>
</dbReference>
<name>A0A4D9D9W5_9STRA</name>
<comment type="caution">
    <text evidence="2">The sequence shown here is derived from an EMBL/GenBank/DDBJ whole genome shotgun (WGS) entry which is preliminary data.</text>
</comment>
<evidence type="ECO:0000313" key="3">
    <source>
        <dbReference type="Proteomes" id="UP000355283"/>
    </source>
</evidence>
<sequence length="689" mass="75649">MAVLDFYGAVKGIQFDRSGGIFLGEVELLRTTTPEPSPQGINWHVEKDVSDYLSYILDEKPKSGALGIANIVDKTYTGVIYVNATLSFYGRPFLAPSNLVEGFRPSRTPAFQASSVLPSFLRGRAVDSFNPSKIEKELDRSQNESAGLLVEKGAYPPLVLPAIFPVVNASTGRWSGITSLSGDDEISFPLPPWPQPNIARVYLDVVASPHGCEEFFYTNTPSDAQEPDGTACGGGVYREIQVWVDGQLAGVIYPAVVLYTGGVNPFLWRPLTGIESFDIPAYRFDLTPFAGIFNSAMSSNAVGLTSVALQDAKDDTGLYERAPSTIMGTSTARPNISVRVNGNNKKGIWSVTSALLLYPDWTVEASTPLFGRINSLTDSGPQVSVAETRDIEGVEEGSNSTTYKTVGYHKFSVSGTLSYPDSSQTITTTVSAYLSAWNENSLVGNHTQRTRGAMADHTTVERHGSKGTFREQRRLQDRYPYFIQSFFATDNSSLELRATVDIGLERSFDDESDARRPFSSSWTNRIKSRAVYNRSLDHYQTYTTLGESKETFQIFNSWQGPAPCYDKVLAARKGNIYLNRSTYTCIFPPGLSFCGDRICNQLGVRDDSEPDRLKASKVTIGPRRTSKIAEDQERMNKKAGTLIDDSPSTLTPQLSIGAKTVLEDTSDPPKLTLAALHDRVRLAKQGVKK</sequence>
<dbReference type="EMBL" id="SDOX01000002">
    <property type="protein sequence ID" value="TFJ88096.1"/>
    <property type="molecule type" value="Genomic_DNA"/>
</dbReference>
<dbReference type="OrthoDB" id="1612078at2759"/>
<keyword evidence="3" id="KW-1185">Reference proteome</keyword>